<evidence type="ECO:0000259" key="1">
    <source>
        <dbReference type="Pfam" id="PF00248"/>
    </source>
</evidence>
<dbReference type="SUPFAM" id="SSF51430">
    <property type="entry name" value="NAD(P)-linked oxidoreductase"/>
    <property type="match status" value="1"/>
</dbReference>
<dbReference type="PANTHER" id="PTHR42686:SF1">
    <property type="entry name" value="GH17980P-RELATED"/>
    <property type="match status" value="1"/>
</dbReference>
<dbReference type="PANTHER" id="PTHR42686">
    <property type="entry name" value="GH17980P-RELATED"/>
    <property type="match status" value="1"/>
</dbReference>
<sequence>METVALGRTGLRISRLGLGLASLGGMFTAVPDGQAIATIDRAWELGIRLFDTAPVYGYGRSEQRAGLALRGRPRDEYVLCTKVGRLIERDGPDLQPIWADPPAGVGPRLDYSYAAVMRSFEDSLARLGIDRIDVLHIHDPELDFATASTATLRALIELRDRGTIRALSLGVNHADVAARFIRETAPPGPDCILLAGRYTLLDQSAATDLLPLCHDRGIALLAAGVFQGGALTSPGYPPLPPAPTGRVEALRTICTQYGVPLLAAAVQFPLIHPAVPAVIVGARTPTEITEVAEYLSHPIPATFWPALQRADLIPAPTLT</sequence>
<dbReference type="CDD" id="cd19152">
    <property type="entry name" value="AKR_AKR15A"/>
    <property type="match status" value="1"/>
</dbReference>
<accession>A0A4R6KLL5</accession>
<dbReference type="EMBL" id="SNWQ01000004">
    <property type="protein sequence ID" value="TDO50686.1"/>
    <property type="molecule type" value="Genomic_DNA"/>
</dbReference>
<proteinExistence type="predicted"/>
<dbReference type="InterPro" id="IPR023210">
    <property type="entry name" value="NADP_OxRdtase_dom"/>
</dbReference>
<dbReference type="RefSeq" id="WP_202869505.1">
    <property type="nucleotide sequence ID" value="NZ_SNWQ01000004.1"/>
</dbReference>
<name>A0A4R6KLL5_9ACTN</name>
<organism evidence="2 3">
    <name type="scientific">Kribbella caucasensis</name>
    <dbReference type="NCBI Taxonomy" id="2512215"/>
    <lineage>
        <taxon>Bacteria</taxon>
        <taxon>Bacillati</taxon>
        <taxon>Actinomycetota</taxon>
        <taxon>Actinomycetes</taxon>
        <taxon>Propionibacteriales</taxon>
        <taxon>Kribbellaceae</taxon>
        <taxon>Kribbella</taxon>
    </lineage>
</organism>
<evidence type="ECO:0000313" key="3">
    <source>
        <dbReference type="Proteomes" id="UP000295388"/>
    </source>
</evidence>
<dbReference type="Pfam" id="PF00248">
    <property type="entry name" value="Aldo_ket_red"/>
    <property type="match status" value="1"/>
</dbReference>
<comment type="caution">
    <text evidence="2">The sequence shown here is derived from an EMBL/GenBank/DDBJ whole genome shotgun (WGS) entry which is preliminary data.</text>
</comment>
<evidence type="ECO:0000313" key="2">
    <source>
        <dbReference type="EMBL" id="TDO50686.1"/>
    </source>
</evidence>
<dbReference type="InterPro" id="IPR036812">
    <property type="entry name" value="NAD(P)_OxRdtase_dom_sf"/>
</dbReference>
<dbReference type="GO" id="GO:0016491">
    <property type="term" value="F:oxidoreductase activity"/>
    <property type="evidence" value="ECO:0007669"/>
    <property type="project" value="InterPro"/>
</dbReference>
<dbReference type="GO" id="GO:0005829">
    <property type="term" value="C:cytosol"/>
    <property type="evidence" value="ECO:0007669"/>
    <property type="project" value="TreeGrafter"/>
</dbReference>
<feature type="domain" description="NADP-dependent oxidoreductase" evidence="1">
    <location>
        <begin position="15"/>
        <end position="309"/>
    </location>
</feature>
<reference evidence="2 3" key="1">
    <citation type="submission" date="2019-03" db="EMBL/GenBank/DDBJ databases">
        <title>Genomic Encyclopedia of Type Strains, Phase III (KMG-III): the genomes of soil and plant-associated and newly described type strains.</title>
        <authorList>
            <person name="Whitman W."/>
        </authorList>
    </citation>
    <scope>NUCLEOTIDE SEQUENCE [LARGE SCALE GENOMIC DNA]</scope>
    <source>
        <strain evidence="2 3">VKM Ac-2527</strain>
    </source>
</reference>
<gene>
    <name evidence="2" type="ORF">EV643_104179</name>
</gene>
<dbReference type="Proteomes" id="UP000295388">
    <property type="component" value="Unassembled WGS sequence"/>
</dbReference>
<dbReference type="InterPro" id="IPR020471">
    <property type="entry name" value="AKR"/>
</dbReference>
<dbReference type="AlphaFoldDB" id="A0A4R6KLL5"/>
<protein>
    <submittedName>
        <fullName evidence="2">D-threo-aldose 1-dehydrogenase</fullName>
    </submittedName>
</protein>
<keyword evidence="3" id="KW-1185">Reference proteome</keyword>
<dbReference type="Gene3D" id="3.20.20.100">
    <property type="entry name" value="NADP-dependent oxidoreductase domain"/>
    <property type="match status" value="1"/>
</dbReference>